<dbReference type="EMBL" id="CAJHUB010000780">
    <property type="protein sequence ID" value="CAD7693397.1"/>
    <property type="molecule type" value="Genomic_DNA"/>
</dbReference>
<keyword evidence="2" id="KW-1185">Reference proteome</keyword>
<accession>A0A811ZXQ0</accession>
<dbReference type="Proteomes" id="UP000645828">
    <property type="component" value="Unassembled WGS sequence"/>
</dbReference>
<gene>
    <name evidence="1" type="ORF">NYPRO_LOCUS26189</name>
</gene>
<evidence type="ECO:0000313" key="1">
    <source>
        <dbReference type="EMBL" id="CAD7693397.1"/>
    </source>
</evidence>
<comment type="caution">
    <text evidence="1">The sequence shown here is derived from an EMBL/GenBank/DDBJ whole genome shotgun (WGS) entry which is preliminary data.</text>
</comment>
<protein>
    <submittedName>
        <fullName evidence="1">(raccoon dog) hypothetical protein</fullName>
    </submittedName>
</protein>
<organism evidence="1 2">
    <name type="scientific">Nyctereutes procyonoides</name>
    <name type="common">Raccoon dog</name>
    <name type="synonym">Canis procyonoides</name>
    <dbReference type="NCBI Taxonomy" id="34880"/>
    <lineage>
        <taxon>Eukaryota</taxon>
        <taxon>Metazoa</taxon>
        <taxon>Chordata</taxon>
        <taxon>Craniata</taxon>
        <taxon>Vertebrata</taxon>
        <taxon>Euteleostomi</taxon>
        <taxon>Mammalia</taxon>
        <taxon>Eutheria</taxon>
        <taxon>Laurasiatheria</taxon>
        <taxon>Carnivora</taxon>
        <taxon>Caniformia</taxon>
        <taxon>Canidae</taxon>
        <taxon>Nyctereutes</taxon>
    </lineage>
</organism>
<evidence type="ECO:0000313" key="2">
    <source>
        <dbReference type="Proteomes" id="UP000645828"/>
    </source>
</evidence>
<reference evidence="1" key="1">
    <citation type="submission" date="2020-12" db="EMBL/GenBank/DDBJ databases">
        <authorList>
            <consortium name="Molecular Ecology Group"/>
        </authorList>
    </citation>
    <scope>NUCLEOTIDE SEQUENCE</scope>
    <source>
        <strain evidence="1">TBG_1078</strain>
    </source>
</reference>
<sequence>MSLTEAERTILYMPWRCSFPAIPAPGTLTCSQLCTAVHKGFQGGGLPGATGSRACQHGRCPIGAERAACIYPIGVLTHCLLVMVTLQFPEIFQATIHPAWDKSVSIMSCVLTEK</sequence>
<name>A0A811ZXQ0_NYCPR</name>
<proteinExistence type="predicted"/>
<dbReference type="AlphaFoldDB" id="A0A811ZXQ0"/>